<dbReference type="Proteomes" id="UP001519344">
    <property type="component" value="Unassembled WGS sequence"/>
</dbReference>
<keyword evidence="2" id="KW-1185">Reference proteome</keyword>
<proteinExistence type="predicted"/>
<comment type="caution">
    <text evidence="1">The sequence shown here is derived from an EMBL/GenBank/DDBJ whole genome shotgun (WGS) entry which is preliminary data.</text>
</comment>
<protein>
    <submittedName>
        <fullName evidence="1">Uncharacterized protein</fullName>
    </submittedName>
</protein>
<sequence>MSSLASSMEFDRKKVKSFSRQRPYDFQRVMANRQERTEHDECGETAFYPLSPVALELYYAFHLDSEIG</sequence>
<organism evidence="1 2">
    <name type="scientific">Paenibacillus aceris</name>
    <dbReference type="NCBI Taxonomy" id="869555"/>
    <lineage>
        <taxon>Bacteria</taxon>
        <taxon>Bacillati</taxon>
        <taxon>Bacillota</taxon>
        <taxon>Bacilli</taxon>
        <taxon>Bacillales</taxon>
        <taxon>Paenibacillaceae</taxon>
        <taxon>Paenibacillus</taxon>
    </lineage>
</organism>
<dbReference type="RefSeq" id="WP_167067979.1">
    <property type="nucleotide sequence ID" value="NZ_JAAOZR010000094.1"/>
</dbReference>
<evidence type="ECO:0000313" key="2">
    <source>
        <dbReference type="Proteomes" id="UP001519344"/>
    </source>
</evidence>
<name>A0ABS4I7M7_9BACL</name>
<reference evidence="1 2" key="1">
    <citation type="submission" date="2021-03" db="EMBL/GenBank/DDBJ databases">
        <title>Genomic Encyclopedia of Type Strains, Phase IV (KMG-IV): sequencing the most valuable type-strain genomes for metagenomic binning, comparative biology and taxonomic classification.</title>
        <authorList>
            <person name="Goeker M."/>
        </authorList>
    </citation>
    <scope>NUCLEOTIDE SEQUENCE [LARGE SCALE GENOMIC DNA]</scope>
    <source>
        <strain evidence="1 2">DSM 24950</strain>
    </source>
</reference>
<accession>A0ABS4I7M7</accession>
<dbReference type="EMBL" id="JAGGKV010000027">
    <property type="protein sequence ID" value="MBP1966940.1"/>
    <property type="molecule type" value="Genomic_DNA"/>
</dbReference>
<gene>
    <name evidence="1" type="ORF">J2Z65_006201</name>
</gene>
<evidence type="ECO:0000313" key="1">
    <source>
        <dbReference type="EMBL" id="MBP1966940.1"/>
    </source>
</evidence>